<dbReference type="InterPro" id="IPR012341">
    <property type="entry name" value="6hp_glycosidase-like_sf"/>
</dbReference>
<keyword evidence="7" id="KW-1185">Reference proteome</keyword>
<feature type="signal peptide" evidence="5">
    <location>
        <begin position="1"/>
        <end position="21"/>
    </location>
</feature>
<dbReference type="GO" id="GO:0005993">
    <property type="term" value="P:trehalose catabolic process"/>
    <property type="evidence" value="ECO:0007669"/>
    <property type="project" value="TreeGrafter"/>
</dbReference>
<organism evidence="6 7">
    <name type="scientific">[Myrmecia] bisecta</name>
    <dbReference type="NCBI Taxonomy" id="41462"/>
    <lineage>
        <taxon>Eukaryota</taxon>
        <taxon>Viridiplantae</taxon>
        <taxon>Chlorophyta</taxon>
        <taxon>core chlorophytes</taxon>
        <taxon>Trebouxiophyceae</taxon>
        <taxon>Trebouxiales</taxon>
        <taxon>Trebouxiaceae</taxon>
        <taxon>Myrmecia</taxon>
    </lineage>
</organism>
<dbReference type="InterPro" id="IPR001661">
    <property type="entry name" value="Glyco_hydro_37"/>
</dbReference>
<evidence type="ECO:0000256" key="5">
    <source>
        <dbReference type="SAM" id="SignalP"/>
    </source>
</evidence>
<dbReference type="EC" id="3.2.1.28" evidence="4"/>
<keyword evidence="3 4" id="KW-0326">Glycosidase</keyword>
<protein>
    <recommendedName>
        <fullName evidence="4">Trehalase</fullName>
        <ecNumber evidence="4">3.2.1.28</ecNumber>
    </recommendedName>
    <alternativeName>
        <fullName evidence="4">Alpha-trehalose glucohydrolase</fullName>
    </alternativeName>
</protein>
<comment type="catalytic activity">
    <reaction evidence="4">
        <text>alpha,alpha-trehalose + H2O = alpha-D-glucose + beta-D-glucose</text>
        <dbReference type="Rhea" id="RHEA:32675"/>
        <dbReference type="ChEBI" id="CHEBI:15377"/>
        <dbReference type="ChEBI" id="CHEBI:15903"/>
        <dbReference type="ChEBI" id="CHEBI:16551"/>
        <dbReference type="ChEBI" id="CHEBI:17925"/>
        <dbReference type="EC" id="3.2.1.28"/>
    </reaction>
</comment>
<comment type="similarity">
    <text evidence="1 4">Belongs to the glycosyl hydrolase 37 family.</text>
</comment>
<dbReference type="EMBL" id="JALJOR010000001">
    <property type="protein sequence ID" value="KAK9830431.1"/>
    <property type="molecule type" value="Genomic_DNA"/>
</dbReference>
<evidence type="ECO:0000256" key="3">
    <source>
        <dbReference type="ARBA" id="ARBA00023295"/>
    </source>
</evidence>
<dbReference type="PRINTS" id="PR00744">
    <property type="entry name" value="GLHYDRLASE37"/>
</dbReference>
<dbReference type="GO" id="GO:0004555">
    <property type="term" value="F:alpha,alpha-trehalase activity"/>
    <property type="evidence" value="ECO:0007669"/>
    <property type="project" value="UniProtKB-EC"/>
</dbReference>
<dbReference type="SUPFAM" id="SSF48208">
    <property type="entry name" value="Six-hairpin glycosidases"/>
    <property type="match status" value="1"/>
</dbReference>
<keyword evidence="5" id="KW-0732">Signal</keyword>
<dbReference type="PROSITE" id="PS00928">
    <property type="entry name" value="TREHALASE_2"/>
    <property type="match status" value="1"/>
</dbReference>
<evidence type="ECO:0000313" key="7">
    <source>
        <dbReference type="Proteomes" id="UP001489004"/>
    </source>
</evidence>
<gene>
    <name evidence="6" type="ORF">WJX72_011737</name>
</gene>
<keyword evidence="2 4" id="KW-0378">Hydrolase</keyword>
<reference evidence="6 7" key="1">
    <citation type="journal article" date="2024" name="Nat. Commun.">
        <title>Phylogenomics reveals the evolutionary origins of lichenization in chlorophyte algae.</title>
        <authorList>
            <person name="Puginier C."/>
            <person name="Libourel C."/>
            <person name="Otte J."/>
            <person name="Skaloud P."/>
            <person name="Haon M."/>
            <person name="Grisel S."/>
            <person name="Petersen M."/>
            <person name="Berrin J.G."/>
            <person name="Delaux P.M."/>
            <person name="Dal Grande F."/>
            <person name="Keller J."/>
        </authorList>
    </citation>
    <scope>NUCLEOTIDE SEQUENCE [LARGE SCALE GENOMIC DNA]</scope>
    <source>
        <strain evidence="6 7">SAG 2043</strain>
    </source>
</reference>
<dbReference type="Pfam" id="PF01204">
    <property type="entry name" value="Trehalase"/>
    <property type="match status" value="1"/>
</dbReference>
<name>A0AAW1R9G9_9CHLO</name>
<sequence length="605" mass="64733">MDRSSRVRIAWLAAMVACCCAQNATQSGLNLWSTGPLLAAVQNANLSADSKTFVDMPIKASPENVTAAFAALPTSANGTIPRAALVNFVQQYFDSAGNDLEVYSAPDFQPQPPGFLSNVNDSTIHKWGLDVHGLWGILTRKENASVVDHPERHSLLSIPGWVAIPGDRFREVYYWDSYWIVLGLLVSNMPETAKSEVNNLVSLLNTYGHVPNGARSYYINRSQPPLLSKMVAAVYNATDDKDFLANAYQALQKEHVYWTSAPKQVTVEGASGMQYNLSRYYANWTLPRPESFRQDTKTAAGLSPEDAAALWNNLASGAETGWDFSSRWFAGYQNGNLTTVRTTNIIPADLNAYLYDMERNLAAFAAELGDAAASASYAGYADVRRAAINDVMWDASAGHWTDLVIARLSPAGVAQVTPSTGMFVSNYIPLWVGIADAGSQQAANATASFLASGLLQPAGVATTLYATGQQWDFPNVWPPLEHIMIEAMQNYGGAQGGQLARQMAQAYLASNYIGFQQTGGKMVEKFSAVHPGVAGAGGEYNVQTGFGWTNGVMLSLLNTYGWNPSLAPVPLSPAARAAAAAVPAQAPIPAQAAPAAAPSIIAAQG</sequence>
<dbReference type="Gene3D" id="1.50.10.10">
    <property type="match status" value="1"/>
</dbReference>
<dbReference type="AlphaFoldDB" id="A0AAW1R9G9"/>
<proteinExistence type="inferred from homology"/>
<evidence type="ECO:0000256" key="2">
    <source>
        <dbReference type="ARBA" id="ARBA00022801"/>
    </source>
</evidence>
<evidence type="ECO:0000256" key="4">
    <source>
        <dbReference type="RuleBase" id="RU361180"/>
    </source>
</evidence>
<feature type="chain" id="PRO_5043452583" description="Trehalase" evidence="5">
    <location>
        <begin position="22"/>
        <end position="605"/>
    </location>
</feature>
<dbReference type="PANTHER" id="PTHR23403:SF1">
    <property type="entry name" value="TREHALASE"/>
    <property type="match status" value="1"/>
</dbReference>
<dbReference type="InterPro" id="IPR008928">
    <property type="entry name" value="6-hairpin_glycosidase_sf"/>
</dbReference>
<comment type="caution">
    <text evidence="6">The sequence shown here is derived from an EMBL/GenBank/DDBJ whole genome shotgun (WGS) entry which is preliminary data.</text>
</comment>
<evidence type="ECO:0000313" key="6">
    <source>
        <dbReference type="EMBL" id="KAK9830431.1"/>
    </source>
</evidence>
<dbReference type="PANTHER" id="PTHR23403">
    <property type="entry name" value="TREHALASE"/>
    <property type="match status" value="1"/>
</dbReference>
<dbReference type="InterPro" id="IPR018232">
    <property type="entry name" value="Glyco_hydro_37_CS"/>
</dbReference>
<accession>A0AAW1R9G9</accession>
<evidence type="ECO:0000256" key="1">
    <source>
        <dbReference type="ARBA" id="ARBA00005615"/>
    </source>
</evidence>
<dbReference type="Proteomes" id="UP001489004">
    <property type="component" value="Unassembled WGS sequence"/>
</dbReference>